<keyword evidence="1" id="KW-0812">Transmembrane</keyword>
<reference evidence="2 3" key="1">
    <citation type="submission" date="2020-08" db="EMBL/GenBank/DDBJ databases">
        <title>Genomic Encyclopedia of Type Strains, Phase IV (KMG-IV): sequencing the most valuable type-strain genomes for metagenomic binning, comparative biology and taxonomic classification.</title>
        <authorList>
            <person name="Goeker M."/>
        </authorList>
    </citation>
    <scope>NUCLEOTIDE SEQUENCE [LARGE SCALE GENOMIC DNA]</scope>
    <source>
        <strain evidence="2 3">DSM 102235</strain>
    </source>
</reference>
<organism evidence="2 3">
    <name type="scientific">Sagittula marina</name>
    <dbReference type="NCBI Taxonomy" id="943940"/>
    <lineage>
        <taxon>Bacteria</taxon>
        <taxon>Pseudomonadati</taxon>
        <taxon>Pseudomonadota</taxon>
        <taxon>Alphaproteobacteria</taxon>
        <taxon>Rhodobacterales</taxon>
        <taxon>Roseobacteraceae</taxon>
        <taxon>Sagittula</taxon>
    </lineage>
</organism>
<evidence type="ECO:0000256" key="1">
    <source>
        <dbReference type="SAM" id="Phobius"/>
    </source>
</evidence>
<keyword evidence="1" id="KW-0472">Membrane</keyword>
<evidence type="ECO:0000313" key="2">
    <source>
        <dbReference type="EMBL" id="MBB3987976.1"/>
    </source>
</evidence>
<protein>
    <submittedName>
        <fullName evidence="2">Uncharacterized protein</fullName>
    </submittedName>
</protein>
<dbReference type="Proteomes" id="UP000541426">
    <property type="component" value="Unassembled WGS sequence"/>
</dbReference>
<comment type="caution">
    <text evidence="2">The sequence shown here is derived from an EMBL/GenBank/DDBJ whole genome shotgun (WGS) entry which is preliminary data.</text>
</comment>
<sequence length="149" mass="16521">MSVLLHCKIATLTDVHFLPQVSWGYDEAALTQFGRVLSEAGRGGLYRNILRLDLVFMGLWGFWVVRGFPAQRTLGLAVAGAVLAFDLAENVLLQEALDWAMGRSLPSDMAAYPQLLGGVSISVITQIKIVLYTLVTGALLVRDFRQWRR</sequence>
<feature type="transmembrane region" description="Helical" evidence="1">
    <location>
        <begin position="113"/>
        <end position="141"/>
    </location>
</feature>
<evidence type="ECO:0000313" key="3">
    <source>
        <dbReference type="Proteomes" id="UP000541426"/>
    </source>
</evidence>
<dbReference type="AlphaFoldDB" id="A0A7W6GTW3"/>
<gene>
    <name evidence="2" type="ORF">GGQ68_004330</name>
</gene>
<proteinExistence type="predicted"/>
<keyword evidence="3" id="KW-1185">Reference proteome</keyword>
<dbReference type="EMBL" id="JACIEJ010000014">
    <property type="protein sequence ID" value="MBB3987976.1"/>
    <property type="molecule type" value="Genomic_DNA"/>
</dbReference>
<keyword evidence="1" id="KW-1133">Transmembrane helix</keyword>
<name>A0A7W6GTW3_9RHOB</name>
<accession>A0A7W6GTW3</accession>